<comment type="caution">
    <text evidence="1">The sequence shown here is derived from an EMBL/GenBank/DDBJ whole genome shotgun (WGS) entry which is preliminary data.</text>
</comment>
<reference evidence="1 2" key="1">
    <citation type="submission" date="2012-06" db="EMBL/GenBank/DDBJ databases">
        <title>Draft Genome Sequence of Lactobacillus pasteurii CRBIP 24.76T.</title>
        <authorList>
            <person name="Cousin S."/>
            <person name="Bouchier C."/>
            <person name="Loux V."/>
            <person name="Ma L."/>
            <person name="Creno S."/>
            <person name="Bizet C."/>
            <person name="Clermont D."/>
        </authorList>
    </citation>
    <scope>NUCLEOTIDE SEQUENCE [LARGE SCALE GENOMIC DNA]</scope>
    <source>
        <strain evidence="2">CRBIP 24.76T</strain>
    </source>
</reference>
<dbReference type="STRING" id="1423790.BN53_04220"/>
<name>I7LDX5_9LACO</name>
<dbReference type="AlphaFoldDB" id="I7LDX5"/>
<organism evidence="1 2">
    <name type="scientific">Lactobacillus pasteurii DSM 23907 = CRBIP 24.76</name>
    <dbReference type="NCBI Taxonomy" id="1423790"/>
    <lineage>
        <taxon>Bacteria</taxon>
        <taxon>Bacillati</taxon>
        <taxon>Bacillota</taxon>
        <taxon>Bacilli</taxon>
        <taxon>Lactobacillales</taxon>
        <taxon>Lactobacillaceae</taxon>
        <taxon>Lactobacillus</taxon>
    </lineage>
</organism>
<dbReference type="Proteomes" id="UP000009311">
    <property type="component" value="Unassembled WGS sequence"/>
</dbReference>
<dbReference type="PATRIC" id="fig|1423790.3.peg.862"/>
<accession>I7LDX5</accession>
<evidence type="ECO:0000313" key="1">
    <source>
        <dbReference type="EMBL" id="CCI85293.1"/>
    </source>
</evidence>
<dbReference type="EMBL" id="CAKD01000021">
    <property type="protein sequence ID" value="CCI85293.1"/>
    <property type="molecule type" value="Genomic_DNA"/>
</dbReference>
<sequence length="128" mass="14436">MLLTYDDYKKFGGTLEEKKFLALEQDAEDLINPLINFYYETNSIDDDTDYYRVRLVKKAVYLQVRYTDDLGASTPYGMTEKDIKSVSIDGTSVSTGSSATDYADGGIYSLSIDYLYQSGLMFRGIPHA</sequence>
<dbReference type="RefSeq" id="WP_009559843.1">
    <property type="nucleotide sequence ID" value="NZ_AYZN01000017.1"/>
</dbReference>
<protein>
    <submittedName>
        <fullName evidence="1">Uncharacterized protein</fullName>
    </submittedName>
</protein>
<keyword evidence="2" id="KW-1185">Reference proteome</keyword>
<proteinExistence type="predicted"/>
<gene>
    <name evidence="1" type="ORF">BN53_04220</name>
</gene>
<dbReference type="eggNOG" id="ENOG5032G0Z">
    <property type="taxonomic scope" value="Bacteria"/>
</dbReference>
<evidence type="ECO:0000313" key="2">
    <source>
        <dbReference type="Proteomes" id="UP000009311"/>
    </source>
</evidence>